<keyword evidence="1" id="KW-0472">Membrane</keyword>
<evidence type="ECO:0008006" key="4">
    <source>
        <dbReference type="Google" id="ProtNLM"/>
    </source>
</evidence>
<dbReference type="EMBL" id="MGFM01000024">
    <property type="protein sequence ID" value="OGM05737.1"/>
    <property type="molecule type" value="Genomic_DNA"/>
</dbReference>
<keyword evidence="1" id="KW-1133">Transmembrane helix</keyword>
<feature type="transmembrane region" description="Helical" evidence="1">
    <location>
        <begin position="344"/>
        <end position="364"/>
    </location>
</feature>
<comment type="caution">
    <text evidence="2">The sequence shown here is derived from an EMBL/GenBank/DDBJ whole genome shotgun (WGS) entry which is preliminary data.</text>
</comment>
<gene>
    <name evidence="2" type="ORF">A2125_00625</name>
</gene>
<accession>A0A1F7WSX2</accession>
<reference evidence="2 3" key="1">
    <citation type="journal article" date="2016" name="Nat. Commun.">
        <title>Thousands of microbial genomes shed light on interconnected biogeochemical processes in an aquifer system.</title>
        <authorList>
            <person name="Anantharaman K."/>
            <person name="Brown C.T."/>
            <person name="Hug L.A."/>
            <person name="Sharon I."/>
            <person name="Castelle C.J."/>
            <person name="Probst A.J."/>
            <person name="Thomas B.C."/>
            <person name="Singh A."/>
            <person name="Wilkins M.J."/>
            <person name="Karaoz U."/>
            <person name="Brodie E.L."/>
            <person name="Williams K.H."/>
            <person name="Hubbard S.S."/>
            <person name="Banfield J.F."/>
        </authorList>
    </citation>
    <scope>NUCLEOTIDE SEQUENCE [LARGE SCALE GENOMIC DNA]</scope>
</reference>
<evidence type="ECO:0000313" key="3">
    <source>
        <dbReference type="Proteomes" id="UP000178812"/>
    </source>
</evidence>
<sequence length="719" mass="77407">MDLRDLVSRNKSQEFLWSLVVEPGWVQAGIWTVSEGEATVVAVSSPVPWERQEELVSSCDTALSSAVQALPDTAKEPNKVVFGVSASWVEGGQIKKERLEGLRALCSKLTLSPAGFVTLPEAVSYYIKSKEGAPLTAVVISPGKELLEVSVFRLGNILGTTQIARSVSLVDDVVEGLCRFNLSDPAPSRFILFDGKEGELEEAKQVLLAVSWEGITKVKFLHTPKIEILTGRQKVEAVSLGGATEIANVSKVNALGEQADAFEQKKSDSALSDEDQNADAAKAGFVVEKDIANVETAPEKPQDIESLRQEGVGGKARIFSASVLFFNRLYKKIRPLVSGGGKPLFLGGGAFLLVTIGLVAYWWFYPAATVTLYISPTRLDEKVSLLVDTKASDVDFEGKVLPGRVITKEEQGEKTSSTTGSKLVGEKAKGEVEIRNGTGDPLDLAAGTSIIAGNSLDFVTQKAASVPAQTAPGSPGTVKVEVVAGDIGSEYNLSGDEVFKVGNFLKAEVDAKAVDDFGGGASRQIQAVSEDDREKLAEELKAELTEKAREGLTTSVSESEFFIEGSTTSIIASQTYSAKAGDEADNLKLSLNMDVEGLVVTKQNLFDLAREVLKEKIPQGYILRETQIEYEFSLKEPGENQKDTHELEGNVTANLLPEVNTDEVAEAIVGKYPSLAQEYFAKIPGFVRAQISINPRFPGKLGTLPRVRKNITIELAAER</sequence>
<evidence type="ECO:0000313" key="2">
    <source>
        <dbReference type="EMBL" id="OGM05737.1"/>
    </source>
</evidence>
<keyword evidence="1" id="KW-0812">Transmembrane</keyword>
<dbReference type="AlphaFoldDB" id="A0A1F7WSX2"/>
<protein>
    <recommendedName>
        <fullName evidence="4">Baseplate protein J-like domain-containing protein</fullName>
    </recommendedName>
</protein>
<name>A0A1F7WSX2_9BACT</name>
<organism evidence="2 3">
    <name type="scientific">Candidatus Woesebacteria bacterium GWB1_43_5</name>
    <dbReference type="NCBI Taxonomy" id="1802474"/>
    <lineage>
        <taxon>Bacteria</taxon>
        <taxon>Candidatus Woeseibacteriota</taxon>
    </lineage>
</organism>
<dbReference type="Proteomes" id="UP000178812">
    <property type="component" value="Unassembled WGS sequence"/>
</dbReference>
<proteinExistence type="predicted"/>
<evidence type="ECO:0000256" key="1">
    <source>
        <dbReference type="SAM" id="Phobius"/>
    </source>
</evidence>